<comment type="caution">
    <text evidence="1">The sequence shown here is derived from an EMBL/GenBank/DDBJ whole genome shotgun (WGS) entry which is preliminary data.</text>
</comment>
<protein>
    <submittedName>
        <fullName evidence="1">Uncharacterized protein</fullName>
    </submittedName>
</protein>
<evidence type="ECO:0000313" key="1">
    <source>
        <dbReference type="EMBL" id="GEC07162.1"/>
    </source>
</evidence>
<accession>A0A4Y3VJD9</accession>
<reference evidence="1 2" key="1">
    <citation type="submission" date="2019-06" db="EMBL/GenBank/DDBJ databases">
        <title>Whole genome shotgun sequence of Streptomyces spinoverrucosus NBRC 14228.</title>
        <authorList>
            <person name="Hosoyama A."/>
            <person name="Uohara A."/>
            <person name="Ohji S."/>
            <person name="Ichikawa N."/>
        </authorList>
    </citation>
    <scope>NUCLEOTIDE SEQUENCE [LARGE SCALE GENOMIC DNA]</scope>
    <source>
        <strain evidence="1 2">NBRC 14228</strain>
    </source>
</reference>
<dbReference type="Proteomes" id="UP000317881">
    <property type="component" value="Unassembled WGS sequence"/>
</dbReference>
<evidence type="ECO:0000313" key="2">
    <source>
        <dbReference type="Proteomes" id="UP000317881"/>
    </source>
</evidence>
<dbReference type="AlphaFoldDB" id="A0A4Y3VJD9"/>
<keyword evidence="2" id="KW-1185">Reference proteome</keyword>
<gene>
    <name evidence="1" type="ORF">SSP24_48170</name>
</gene>
<sequence>MIERYAAHEPIPEIAVHLGLDGEKPSAVAGSDLVWLGRIDEEKAPYLAV</sequence>
<dbReference type="EMBL" id="BJND01000036">
    <property type="protein sequence ID" value="GEC07162.1"/>
    <property type="molecule type" value="Genomic_DNA"/>
</dbReference>
<proteinExistence type="predicted"/>
<organism evidence="1 2">
    <name type="scientific">Streptomyces spinoverrucosus</name>
    <dbReference type="NCBI Taxonomy" id="284043"/>
    <lineage>
        <taxon>Bacteria</taxon>
        <taxon>Bacillati</taxon>
        <taxon>Actinomycetota</taxon>
        <taxon>Actinomycetes</taxon>
        <taxon>Kitasatosporales</taxon>
        <taxon>Streptomycetaceae</taxon>
        <taxon>Streptomyces</taxon>
    </lineage>
</organism>
<name>A0A4Y3VJD9_9ACTN</name>